<dbReference type="Proteomes" id="UP000442535">
    <property type="component" value="Unassembled WGS sequence"/>
</dbReference>
<evidence type="ECO:0000313" key="2">
    <source>
        <dbReference type="Proteomes" id="UP000442535"/>
    </source>
</evidence>
<sequence>MKAVMKSVALISLPGARLEQLARRVAPDLQLTPVAAEALLGGEALADMESLVETDNNLIVLPSDFLEKGGADAIRSFRERGGLVVFVDLSWEESWKAVANDGAPNAEGLPWRTVYRKMARQRAAGIRETADLEVSGSGSLEDIAARLVQAIFDFGTDQDF</sequence>
<dbReference type="InterPro" id="IPR027417">
    <property type="entry name" value="P-loop_NTPase"/>
</dbReference>
<protein>
    <recommendedName>
        <fullName evidence="3">Shikimate kinase</fullName>
    </recommendedName>
</protein>
<accession>A0A7K0K5W6</accession>
<keyword evidence="2" id="KW-1185">Reference proteome</keyword>
<gene>
    <name evidence="1" type="ORF">FYJ63_09490</name>
</gene>
<proteinExistence type="predicted"/>
<comment type="caution">
    <text evidence="1">The sequence shown here is derived from an EMBL/GenBank/DDBJ whole genome shotgun (WGS) entry which is preliminary data.</text>
</comment>
<dbReference type="AlphaFoldDB" id="A0A7K0K5W6"/>
<dbReference type="RefSeq" id="WP_154546126.1">
    <property type="nucleotide sequence ID" value="NZ_JAQYQY010000026.1"/>
</dbReference>
<dbReference type="EMBL" id="VUMY01000019">
    <property type="protein sequence ID" value="MST50450.1"/>
    <property type="molecule type" value="Genomic_DNA"/>
</dbReference>
<reference evidence="1 2" key="1">
    <citation type="submission" date="2019-08" db="EMBL/GenBank/DDBJ databases">
        <title>In-depth cultivation of the pig gut microbiome towards novel bacterial diversity and tailored functional studies.</title>
        <authorList>
            <person name="Wylensek D."/>
            <person name="Hitch T.C.A."/>
            <person name="Clavel T."/>
        </authorList>
    </citation>
    <scope>NUCLEOTIDE SEQUENCE [LARGE SCALE GENOMIC DNA]</scope>
    <source>
        <strain evidence="1 2">RF-GAM-744-WT-7</strain>
    </source>
</reference>
<evidence type="ECO:0000313" key="1">
    <source>
        <dbReference type="EMBL" id="MST50450.1"/>
    </source>
</evidence>
<evidence type="ECO:0008006" key="3">
    <source>
        <dbReference type="Google" id="ProtNLM"/>
    </source>
</evidence>
<dbReference type="Gene3D" id="3.40.50.300">
    <property type="entry name" value="P-loop containing nucleotide triphosphate hydrolases"/>
    <property type="match status" value="1"/>
</dbReference>
<name>A0A7K0K5W6_9ACTO</name>
<organism evidence="1 2">
    <name type="scientific">Mobiluncus porci</name>
    <dbReference type="NCBI Taxonomy" id="2652278"/>
    <lineage>
        <taxon>Bacteria</taxon>
        <taxon>Bacillati</taxon>
        <taxon>Actinomycetota</taxon>
        <taxon>Actinomycetes</taxon>
        <taxon>Actinomycetales</taxon>
        <taxon>Actinomycetaceae</taxon>
        <taxon>Mobiluncus</taxon>
    </lineage>
</organism>